<reference evidence="2 3" key="1">
    <citation type="submission" date="2016-10" db="EMBL/GenBank/DDBJ databases">
        <authorList>
            <person name="de Groot N.N."/>
        </authorList>
    </citation>
    <scope>NUCLEOTIDE SEQUENCE [LARGE SCALE GENOMIC DNA]</scope>
    <source>
        <strain evidence="2 3">DSM 14858</strain>
    </source>
</reference>
<dbReference type="EMBL" id="FNZQ01000006">
    <property type="protein sequence ID" value="SEL58166.1"/>
    <property type="molecule type" value="Genomic_DNA"/>
</dbReference>
<name>A0A1H7RCY6_9RHOB</name>
<sequence>MSREDFARDWVPFRDPILSAYPELTDEDLSGADGSTVLLSKVIADKQGIPTDEAHQRLHEFLSGPLPADAYSAPVHDNASIQDSGDYIAEGEDAMSDDARFGDDAKTENPVGRDR</sequence>
<dbReference type="OrthoDB" id="7651547at2"/>
<gene>
    <name evidence="2" type="ORF">SAMN04488526_3036</name>
</gene>
<dbReference type="AlphaFoldDB" id="A0A1H7RCY6"/>
<dbReference type="STRING" id="188906.SAMN04488526_3036"/>
<dbReference type="Proteomes" id="UP000199283">
    <property type="component" value="Unassembled WGS sequence"/>
</dbReference>
<organism evidence="2 3">
    <name type="scientific">Jannaschia helgolandensis</name>
    <dbReference type="NCBI Taxonomy" id="188906"/>
    <lineage>
        <taxon>Bacteria</taxon>
        <taxon>Pseudomonadati</taxon>
        <taxon>Pseudomonadota</taxon>
        <taxon>Alphaproteobacteria</taxon>
        <taxon>Rhodobacterales</taxon>
        <taxon>Roseobacteraceae</taxon>
        <taxon>Jannaschia</taxon>
    </lineage>
</organism>
<dbReference type="RefSeq" id="WP_092764235.1">
    <property type="nucleotide sequence ID" value="NZ_FNZQ01000006.1"/>
</dbReference>
<feature type="compositionally biased region" description="Basic and acidic residues" evidence="1">
    <location>
        <begin position="97"/>
        <end position="115"/>
    </location>
</feature>
<proteinExistence type="predicted"/>
<protein>
    <submittedName>
        <fullName evidence="2">Uncharacterized protein</fullName>
    </submittedName>
</protein>
<feature type="region of interest" description="Disordered" evidence="1">
    <location>
        <begin position="76"/>
        <end position="115"/>
    </location>
</feature>
<evidence type="ECO:0000313" key="2">
    <source>
        <dbReference type="EMBL" id="SEL58166.1"/>
    </source>
</evidence>
<evidence type="ECO:0000313" key="3">
    <source>
        <dbReference type="Proteomes" id="UP000199283"/>
    </source>
</evidence>
<accession>A0A1H7RCY6</accession>
<keyword evidence="3" id="KW-1185">Reference proteome</keyword>
<evidence type="ECO:0000256" key="1">
    <source>
        <dbReference type="SAM" id="MobiDB-lite"/>
    </source>
</evidence>